<sequence>MYIQVTTKCNMRCGHCCYACEPGKGEHMPFEVIAEVLARWGKKILDDNQWIVIGGGEPTLHPDFWKIISHALSYGPVWVATNGSNTEDALTLCRMAKRGVLRGVLSRDKWHEPIDPVVVETFMAGLVEQEFGYWTNDPKSFDSREIRTVKNPYIGGHAKAGLGGCPCRGVHIKPDGNIYSCGCETAVQIGTVTDGIAEKYQCVSLYDGCYKEWIGN</sequence>
<keyword evidence="5" id="KW-0411">Iron-sulfur</keyword>
<dbReference type="InterPro" id="IPR058240">
    <property type="entry name" value="rSAM_sf"/>
</dbReference>
<keyword evidence="3" id="KW-0479">Metal-binding</keyword>
<dbReference type="CDD" id="cd01335">
    <property type="entry name" value="Radical_SAM"/>
    <property type="match status" value="1"/>
</dbReference>
<dbReference type="AlphaFoldDB" id="A5G4K9"/>
<dbReference type="PANTHER" id="PTHR11228:SF7">
    <property type="entry name" value="PQQA PEPTIDE CYCLASE"/>
    <property type="match status" value="1"/>
</dbReference>
<dbReference type="Gene3D" id="3.20.20.70">
    <property type="entry name" value="Aldolase class I"/>
    <property type="match status" value="1"/>
</dbReference>
<comment type="cofactor">
    <cofactor evidence="1">
        <name>[4Fe-4S] cluster</name>
        <dbReference type="ChEBI" id="CHEBI:49883"/>
    </cofactor>
</comment>
<evidence type="ECO:0000256" key="1">
    <source>
        <dbReference type="ARBA" id="ARBA00001966"/>
    </source>
</evidence>
<keyword evidence="2" id="KW-0949">S-adenosyl-L-methionine</keyword>
<dbReference type="SUPFAM" id="SSF102114">
    <property type="entry name" value="Radical SAM enzymes"/>
    <property type="match status" value="1"/>
</dbReference>
<dbReference type="PANTHER" id="PTHR11228">
    <property type="entry name" value="RADICAL SAM DOMAIN PROTEIN"/>
    <property type="match status" value="1"/>
</dbReference>
<evidence type="ECO:0000313" key="8">
    <source>
        <dbReference type="Proteomes" id="UP000006695"/>
    </source>
</evidence>
<proteinExistence type="predicted"/>
<dbReference type="HOGENOM" id="CLU_1276148_0_0_7"/>
<dbReference type="GO" id="GO:0003824">
    <property type="term" value="F:catalytic activity"/>
    <property type="evidence" value="ECO:0007669"/>
    <property type="project" value="InterPro"/>
</dbReference>
<dbReference type="InterPro" id="IPR013785">
    <property type="entry name" value="Aldolase_TIM"/>
</dbReference>
<dbReference type="Pfam" id="PF04055">
    <property type="entry name" value="Radical_SAM"/>
    <property type="match status" value="1"/>
</dbReference>
<evidence type="ECO:0000256" key="5">
    <source>
        <dbReference type="ARBA" id="ARBA00023014"/>
    </source>
</evidence>
<evidence type="ECO:0000256" key="2">
    <source>
        <dbReference type="ARBA" id="ARBA00022691"/>
    </source>
</evidence>
<reference evidence="7 8" key="1">
    <citation type="submission" date="2007-05" db="EMBL/GenBank/DDBJ databases">
        <title>Complete sequence of Geobacter uraniireducens Rf4.</title>
        <authorList>
            <consortium name="US DOE Joint Genome Institute"/>
            <person name="Copeland A."/>
            <person name="Lucas S."/>
            <person name="Lapidus A."/>
            <person name="Barry K."/>
            <person name="Detter J.C."/>
            <person name="Glavina del Rio T."/>
            <person name="Hammon N."/>
            <person name="Israni S."/>
            <person name="Dalin E."/>
            <person name="Tice H."/>
            <person name="Pitluck S."/>
            <person name="Chertkov O."/>
            <person name="Brettin T."/>
            <person name="Bruce D."/>
            <person name="Han C."/>
            <person name="Schmutz J."/>
            <person name="Larimer F."/>
            <person name="Land M."/>
            <person name="Hauser L."/>
            <person name="Kyrpides N."/>
            <person name="Mikhailova N."/>
            <person name="Shelobolina E."/>
            <person name="Aklujkar M."/>
            <person name="Lovley D."/>
            <person name="Richardson P."/>
        </authorList>
    </citation>
    <scope>NUCLEOTIDE SEQUENCE [LARGE SCALE GENOMIC DNA]</scope>
    <source>
        <strain evidence="7 8">Rf4</strain>
    </source>
</reference>
<dbReference type="InterPro" id="IPR050377">
    <property type="entry name" value="Radical_SAM_PqqE_MftC-like"/>
</dbReference>
<feature type="domain" description="Radical SAM core" evidence="6">
    <location>
        <begin position="3"/>
        <end position="90"/>
    </location>
</feature>
<dbReference type="InterPro" id="IPR007197">
    <property type="entry name" value="rSAM"/>
</dbReference>
<dbReference type="OrthoDB" id="9763993at2"/>
<keyword evidence="8" id="KW-1185">Reference proteome</keyword>
<dbReference type="GO" id="GO:0046872">
    <property type="term" value="F:metal ion binding"/>
    <property type="evidence" value="ECO:0007669"/>
    <property type="project" value="UniProtKB-KW"/>
</dbReference>
<dbReference type="STRING" id="351605.Gura_2549"/>
<evidence type="ECO:0000256" key="4">
    <source>
        <dbReference type="ARBA" id="ARBA00023004"/>
    </source>
</evidence>
<gene>
    <name evidence="7" type="ordered locus">Gura_2549</name>
</gene>
<keyword evidence="4" id="KW-0408">Iron</keyword>
<dbReference type="SFLD" id="SFLDS00029">
    <property type="entry name" value="Radical_SAM"/>
    <property type="match status" value="1"/>
</dbReference>
<evidence type="ECO:0000256" key="3">
    <source>
        <dbReference type="ARBA" id="ARBA00022723"/>
    </source>
</evidence>
<dbReference type="EMBL" id="CP000698">
    <property type="protein sequence ID" value="ABQ26727.1"/>
    <property type="molecule type" value="Genomic_DNA"/>
</dbReference>
<name>A5G4K9_GEOUR</name>
<dbReference type="SFLD" id="SFLDG01067">
    <property type="entry name" value="SPASM/twitch_domain_containing"/>
    <property type="match status" value="1"/>
</dbReference>
<accession>A5G4K9</accession>
<dbReference type="Proteomes" id="UP000006695">
    <property type="component" value="Chromosome"/>
</dbReference>
<evidence type="ECO:0000313" key="7">
    <source>
        <dbReference type="EMBL" id="ABQ26727.1"/>
    </source>
</evidence>
<dbReference type="RefSeq" id="WP_011939412.1">
    <property type="nucleotide sequence ID" value="NC_009483.1"/>
</dbReference>
<evidence type="ECO:0000259" key="6">
    <source>
        <dbReference type="Pfam" id="PF04055"/>
    </source>
</evidence>
<dbReference type="GO" id="GO:0051536">
    <property type="term" value="F:iron-sulfur cluster binding"/>
    <property type="evidence" value="ECO:0007669"/>
    <property type="project" value="UniProtKB-KW"/>
</dbReference>
<organism evidence="7 8">
    <name type="scientific">Geotalea uraniireducens (strain Rf4)</name>
    <name type="common">Geobacter uraniireducens</name>
    <dbReference type="NCBI Taxonomy" id="351605"/>
    <lineage>
        <taxon>Bacteria</taxon>
        <taxon>Pseudomonadati</taxon>
        <taxon>Thermodesulfobacteriota</taxon>
        <taxon>Desulfuromonadia</taxon>
        <taxon>Geobacterales</taxon>
        <taxon>Geobacteraceae</taxon>
        <taxon>Geotalea</taxon>
    </lineage>
</organism>
<protein>
    <submittedName>
        <fullName evidence="7">Radical SAM domain protein</fullName>
    </submittedName>
</protein>
<dbReference type="KEGG" id="gur:Gura_2549"/>